<dbReference type="Proteomes" id="UP000186594">
    <property type="component" value="Unassembled WGS sequence"/>
</dbReference>
<evidence type="ECO:0000256" key="1">
    <source>
        <dbReference type="SAM" id="MobiDB-lite"/>
    </source>
</evidence>
<keyword evidence="4" id="KW-1185">Reference proteome</keyword>
<accession>A0A1U7LR79</accession>
<dbReference type="EMBL" id="LXFE01000515">
    <property type="protein sequence ID" value="OLL25021.1"/>
    <property type="molecule type" value="Genomic_DNA"/>
</dbReference>
<sequence>LLQTALHLIFVSFIESPLSLLSSPLLYPSYSPLHPYSFRTTMTNSTSPSPSPSTQTEPHPHPHPSIDTLLLQISHLHRRLDVQSNIIDLLTSTIANLQQRLVKTAFIVDKNRQSSTEDRQSVKSALDAIPVHINSLRFQCIQSAQRTDITLKAHARAIAQTHAYLTQQTAYKAMLSAPVQERPHEQPHLFEQGVDKNSQTHLFQLQPTKMHSRKRLRVPTPDDEL</sequence>
<organism evidence="3 4">
    <name type="scientific">Neolecta irregularis (strain DAH-3)</name>
    <dbReference type="NCBI Taxonomy" id="1198029"/>
    <lineage>
        <taxon>Eukaryota</taxon>
        <taxon>Fungi</taxon>
        <taxon>Dikarya</taxon>
        <taxon>Ascomycota</taxon>
        <taxon>Taphrinomycotina</taxon>
        <taxon>Neolectales</taxon>
        <taxon>Neolectaceae</taxon>
        <taxon>Neolecta</taxon>
    </lineage>
</organism>
<feature type="chain" id="PRO_5012549967" evidence="2">
    <location>
        <begin position="22"/>
        <end position="225"/>
    </location>
</feature>
<protein>
    <submittedName>
        <fullName evidence="3">Uncharacterized protein</fullName>
    </submittedName>
</protein>
<gene>
    <name evidence="3" type="ORF">NEOLI_000127</name>
</gene>
<dbReference type="AlphaFoldDB" id="A0A1U7LR79"/>
<feature type="region of interest" description="Disordered" evidence="1">
    <location>
        <begin position="41"/>
        <end position="64"/>
    </location>
</feature>
<feature type="signal peptide" evidence="2">
    <location>
        <begin position="1"/>
        <end position="21"/>
    </location>
</feature>
<comment type="caution">
    <text evidence="3">The sequence shown here is derived from an EMBL/GenBank/DDBJ whole genome shotgun (WGS) entry which is preliminary data.</text>
</comment>
<proteinExistence type="predicted"/>
<evidence type="ECO:0000313" key="3">
    <source>
        <dbReference type="EMBL" id="OLL25021.1"/>
    </source>
</evidence>
<feature type="compositionally biased region" description="Low complexity" evidence="1">
    <location>
        <begin position="41"/>
        <end position="57"/>
    </location>
</feature>
<feature type="region of interest" description="Disordered" evidence="1">
    <location>
        <begin position="205"/>
        <end position="225"/>
    </location>
</feature>
<reference evidence="3 4" key="1">
    <citation type="submission" date="2016-04" db="EMBL/GenBank/DDBJ databases">
        <title>Evolutionary innovation and constraint leading to complex multicellularity in the Ascomycota.</title>
        <authorList>
            <person name="Cisse O."/>
            <person name="Nguyen A."/>
            <person name="Hewitt D.A."/>
            <person name="Jedd G."/>
            <person name="Stajich J.E."/>
        </authorList>
    </citation>
    <scope>NUCLEOTIDE SEQUENCE [LARGE SCALE GENOMIC DNA]</scope>
    <source>
        <strain evidence="3 4">DAH-3</strain>
    </source>
</reference>
<keyword evidence="2" id="KW-0732">Signal</keyword>
<name>A0A1U7LR79_NEOID</name>
<evidence type="ECO:0000256" key="2">
    <source>
        <dbReference type="SAM" id="SignalP"/>
    </source>
</evidence>
<evidence type="ECO:0000313" key="4">
    <source>
        <dbReference type="Proteomes" id="UP000186594"/>
    </source>
</evidence>
<feature type="non-terminal residue" evidence="3">
    <location>
        <position position="1"/>
    </location>
</feature>